<evidence type="ECO:0000313" key="3">
    <source>
        <dbReference type="Proteomes" id="UP001501321"/>
    </source>
</evidence>
<proteinExistence type="predicted"/>
<sequence length="213" mass="24158">MKALWQRACERTGLMTTRERGMVALAGALLILMPLYVFVLEPQAKALTASRTQAVNLAQSLSLAKTELETRQVLLQRDPNQPIRQAMQEVDAALGQVDEQLRAQTVDLISARQMPDVLRRLLAQSGKLRLLSLTSLAPTPILQEEGPVNFYQHGLRLRFAGGFADTYRYLRALEQLPEHFYWRRLAYQVSQYPLAEVELELYTLSDNKEFIGG</sequence>
<feature type="transmembrane region" description="Helical" evidence="1">
    <location>
        <begin position="21"/>
        <end position="40"/>
    </location>
</feature>
<keyword evidence="1" id="KW-1133">Transmembrane helix</keyword>
<evidence type="ECO:0000256" key="1">
    <source>
        <dbReference type="SAM" id="Phobius"/>
    </source>
</evidence>
<keyword evidence="1" id="KW-0812">Transmembrane</keyword>
<gene>
    <name evidence="2" type="primary">mshJ</name>
    <name evidence="2" type="ORF">GCM10023095_32660</name>
</gene>
<dbReference type="RefSeq" id="WP_345015087.1">
    <property type="nucleotide sequence ID" value="NZ_BAABFC010000030.1"/>
</dbReference>
<organism evidence="2 3">
    <name type="scientific">Pseudaeromonas paramecii</name>
    <dbReference type="NCBI Taxonomy" id="2138166"/>
    <lineage>
        <taxon>Bacteria</taxon>
        <taxon>Pseudomonadati</taxon>
        <taxon>Pseudomonadota</taxon>
        <taxon>Gammaproteobacteria</taxon>
        <taxon>Aeromonadales</taxon>
        <taxon>Aeromonadaceae</taxon>
        <taxon>Pseudaeromonas</taxon>
    </lineage>
</organism>
<evidence type="ECO:0000313" key="2">
    <source>
        <dbReference type="EMBL" id="GAA4504549.1"/>
    </source>
</evidence>
<protein>
    <submittedName>
        <fullName evidence="2">MSHA fimbrial biogenesis protein MshJ</fullName>
    </submittedName>
</protein>
<reference evidence="3" key="1">
    <citation type="journal article" date="2019" name="Int. J. Syst. Evol. Microbiol.">
        <title>The Global Catalogue of Microorganisms (GCM) 10K type strain sequencing project: providing services to taxonomists for standard genome sequencing and annotation.</title>
        <authorList>
            <consortium name="The Broad Institute Genomics Platform"/>
            <consortium name="The Broad Institute Genome Sequencing Center for Infectious Disease"/>
            <person name="Wu L."/>
            <person name="Ma J."/>
        </authorList>
    </citation>
    <scope>NUCLEOTIDE SEQUENCE [LARGE SCALE GENOMIC DNA]</scope>
    <source>
        <strain evidence="3">JCM 32226</strain>
    </source>
</reference>
<comment type="caution">
    <text evidence="2">The sequence shown here is derived from an EMBL/GenBank/DDBJ whole genome shotgun (WGS) entry which is preliminary data.</text>
</comment>
<accession>A0ABP8QM32</accession>
<dbReference type="Proteomes" id="UP001501321">
    <property type="component" value="Unassembled WGS sequence"/>
</dbReference>
<dbReference type="EMBL" id="BAABFC010000030">
    <property type="protein sequence ID" value="GAA4504549.1"/>
    <property type="molecule type" value="Genomic_DNA"/>
</dbReference>
<name>A0ABP8QM32_9GAMM</name>
<keyword evidence="3" id="KW-1185">Reference proteome</keyword>
<keyword evidence="1" id="KW-0472">Membrane</keyword>